<protein>
    <submittedName>
        <fullName evidence="1">Uncharacterized protein</fullName>
    </submittedName>
</protein>
<evidence type="ECO:0000313" key="1">
    <source>
        <dbReference type="EMBL" id="KAA9208063.1"/>
    </source>
</evidence>
<dbReference type="AlphaFoldDB" id="A0A5N0Z054"/>
<proteinExistence type="predicted"/>
<gene>
    <name evidence="1" type="ORF">F6X95_02005</name>
</gene>
<dbReference type="Proteomes" id="UP000326078">
    <property type="component" value="Unassembled WGS sequence"/>
</dbReference>
<comment type="caution">
    <text evidence="1">The sequence shown here is derived from an EMBL/GenBank/DDBJ whole genome shotgun (WGS) entry which is preliminary data.</text>
</comment>
<sequence>MKVKIIEGSNNYTTQKSPYTETLEEKVNDFLRENYGIKVRHILQSSALDGEADSFETNTVISIWYDL</sequence>
<dbReference type="RefSeq" id="WP_104660227.1">
    <property type="nucleotide sequence ID" value="NZ_PTWL01000010.1"/>
</dbReference>
<reference evidence="1 2" key="1">
    <citation type="submission" date="2019-09" db="EMBL/GenBank/DDBJ databases">
        <title>Vancomyinc resistant enterococci isolated from farm animals in Switzerland.</title>
        <authorList>
            <person name="Stevens M.J.A."/>
            <person name="Stephan R."/>
            <person name="Morach M."/>
            <person name="Nuesch-Inderbinen M."/>
        </authorList>
    </citation>
    <scope>NUCLEOTIDE SEQUENCE [LARGE SCALE GENOMIC DNA]</scope>
    <source>
        <strain evidence="1 2">GH27</strain>
    </source>
</reference>
<name>A0A5N0Z054_9ENTE</name>
<accession>A0A5N0Z054</accession>
<evidence type="ECO:0000313" key="2">
    <source>
        <dbReference type="Proteomes" id="UP000326078"/>
    </source>
</evidence>
<dbReference type="EMBL" id="VYUT01000002">
    <property type="protein sequence ID" value="KAA9208063.1"/>
    <property type="molecule type" value="Genomic_DNA"/>
</dbReference>
<organism evidence="1 2">
    <name type="scientific">Enterococcus durans</name>
    <dbReference type="NCBI Taxonomy" id="53345"/>
    <lineage>
        <taxon>Bacteria</taxon>
        <taxon>Bacillati</taxon>
        <taxon>Bacillota</taxon>
        <taxon>Bacilli</taxon>
        <taxon>Lactobacillales</taxon>
        <taxon>Enterococcaceae</taxon>
        <taxon>Enterococcus</taxon>
    </lineage>
</organism>